<evidence type="ECO:0000313" key="2">
    <source>
        <dbReference type="EMBL" id="RLN41782.1"/>
    </source>
</evidence>
<accession>A0A3L6TNM3</accession>
<comment type="caution">
    <text evidence="2">The sequence shown here is derived from an EMBL/GenBank/DDBJ whole genome shotgun (WGS) entry which is preliminary data.</text>
</comment>
<protein>
    <submittedName>
        <fullName evidence="2">Uncharacterized protein</fullName>
    </submittedName>
</protein>
<reference evidence="3" key="1">
    <citation type="journal article" date="2019" name="Nat. Commun.">
        <title>The genome of broomcorn millet.</title>
        <authorList>
            <person name="Zou C."/>
            <person name="Miki D."/>
            <person name="Li D."/>
            <person name="Tang Q."/>
            <person name="Xiao L."/>
            <person name="Rajput S."/>
            <person name="Deng P."/>
            <person name="Jia W."/>
            <person name="Huang R."/>
            <person name="Zhang M."/>
            <person name="Sun Y."/>
            <person name="Hu J."/>
            <person name="Fu X."/>
            <person name="Schnable P.S."/>
            <person name="Li F."/>
            <person name="Zhang H."/>
            <person name="Feng B."/>
            <person name="Zhu X."/>
            <person name="Liu R."/>
            <person name="Schnable J.C."/>
            <person name="Zhu J.-K."/>
            <person name="Zhang H."/>
        </authorList>
    </citation>
    <scope>NUCLEOTIDE SEQUENCE [LARGE SCALE GENOMIC DNA]</scope>
</reference>
<sequence>MGRKEDIQGEGFLCYAHLEDNVHKRESDVEENEELTTSHANSELSLHNAPITPTANTGNAHGATLTEGENCLNVLNFSTNHAIVKQLLVEPSLDLSLSQDDLLDVPCAKDELVDNAPVLHVWNQTLLLHINTLCILLAQMMS</sequence>
<name>A0A3L6TNM3_PANMI</name>
<feature type="region of interest" description="Disordered" evidence="1">
    <location>
        <begin position="24"/>
        <end position="62"/>
    </location>
</feature>
<keyword evidence="3" id="KW-1185">Reference proteome</keyword>
<organism evidence="2 3">
    <name type="scientific">Panicum miliaceum</name>
    <name type="common">Proso millet</name>
    <name type="synonym">Broomcorn millet</name>
    <dbReference type="NCBI Taxonomy" id="4540"/>
    <lineage>
        <taxon>Eukaryota</taxon>
        <taxon>Viridiplantae</taxon>
        <taxon>Streptophyta</taxon>
        <taxon>Embryophyta</taxon>
        <taxon>Tracheophyta</taxon>
        <taxon>Spermatophyta</taxon>
        <taxon>Magnoliopsida</taxon>
        <taxon>Liliopsida</taxon>
        <taxon>Poales</taxon>
        <taxon>Poaceae</taxon>
        <taxon>PACMAD clade</taxon>
        <taxon>Panicoideae</taxon>
        <taxon>Panicodae</taxon>
        <taxon>Paniceae</taxon>
        <taxon>Panicinae</taxon>
        <taxon>Panicum</taxon>
        <taxon>Panicum sect. Panicum</taxon>
    </lineage>
</organism>
<evidence type="ECO:0000313" key="3">
    <source>
        <dbReference type="Proteomes" id="UP000275267"/>
    </source>
</evidence>
<dbReference type="EMBL" id="PQIB02000001">
    <property type="protein sequence ID" value="RLN41782.1"/>
    <property type="molecule type" value="Genomic_DNA"/>
</dbReference>
<dbReference type="AlphaFoldDB" id="A0A3L6TNM3"/>
<dbReference type="Proteomes" id="UP000275267">
    <property type="component" value="Unassembled WGS sequence"/>
</dbReference>
<gene>
    <name evidence="2" type="ORF">C2845_PM01G37200</name>
</gene>
<proteinExistence type="predicted"/>
<dbReference type="OrthoDB" id="10664421at2759"/>
<evidence type="ECO:0000256" key="1">
    <source>
        <dbReference type="SAM" id="MobiDB-lite"/>
    </source>
</evidence>
<feature type="compositionally biased region" description="Polar residues" evidence="1">
    <location>
        <begin position="35"/>
        <end position="59"/>
    </location>
</feature>